<dbReference type="HOGENOM" id="CLU_2422936_0_0_9"/>
<name>D3AQ05_9FIRM</name>
<dbReference type="AlphaFoldDB" id="D3AQ05"/>
<dbReference type="Proteomes" id="UP000004968">
    <property type="component" value="Unassembled WGS sequence"/>
</dbReference>
<sequence>MTYDKKLVEDWLCEHFPYHLRVNKDIPNGAHVTMKNEIAISQEWLWVDNPPYQSFEDVMFGYTIPRDFYSGAGASYCGYPFGGLYPIGGLP</sequence>
<gene>
    <name evidence="1" type="ORF">CLOSTHATH_05711</name>
</gene>
<dbReference type="RefSeq" id="WP_006776129.1">
    <property type="nucleotide sequence ID" value="NZ_GG667770.1"/>
</dbReference>
<proteinExistence type="predicted"/>
<evidence type="ECO:0000313" key="2">
    <source>
        <dbReference type="Proteomes" id="UP000004968"/>
    </source>
</evidence>
<dbReference type="EMBL" id="ACIO01000617">
    <property type="protein sequence ID" value="EFC96097.1"/>
    <property type="molecule type" value="Genomic_DNA"/>
</dbReference>
<accession>D3AQ05</accession>
<evidence type="ECO:0000313" key="1">
    <source>
        <dbReference type="EMBL" id="EFC96097.1"/>
    </source>
</evidence>
<dbReference type="GeneID" id="93146977"/>
<organism evidence="1 2">
    <name type="scientific">Hungatella hathewayi DSM 13479</name>
    <dbReference type="NCBI Taxonomy" id="566550"/>
    <lineage>
        <taxon>Bacteria</taxon>
        <taxon>Bacillati</taxon>
        <taxon>Bacillota</taxon>
        <taxon>Clostridia</taxon>
        <taxon>Lachnospirales</taxon>
        <taxon>Lachnospiraceae</taxon>
        <taxon>Hungatella</taxon>
    </lineage>
</organism>
<comment type="caution">
    <text evidence="1">The sequence shown here is derived from an EMBL/GenBank/DDBJ whole genome shotgun (WGS) entry which is preliminary data.</text>
</comment>
<protein>
    <submittedName>
        <fullName evidence="1">Uncharacterized protein</fullName>
    </submittedName>
</protein>
<reference evidence="1 2" key="1">
    <citation type="submission" date="2010-01" db="EMBL/GenBank/DDBJ databases">
        <authorList>
            <person name="Weinstock G."/>
            <person name="Sodergren E."/>
            <person name="Clifton S."/>
            <person name="Fulton L."/>
            <person name="Fulton B."/>
            <person name="Courtney L."/>
            <person name="Fronick C."/>
            <person name="Harrison M."/>
            <person name="Strong C."/>
            <person name="Farmer C."/>
            <person name="Delahaunty K."/>
            <person name="Markovic C."/>
            <person name="Hall O."/>
            <person name="Minx P."/>
            <person name="Tomlinson C."/>
            <person name="Mitreva M."/>
            <person name="Nelson J."/>
            <person name="Hou S."/>
            <person name="Wollam A."/>
            <person name="Pepin K.H."/>
            <person name="Johnson M."/>
            <person name="Bhonagiri V."/>
            <person name="Nash W.E."/>
            <person name="Warren W."/>
            <person name="Chinwalla A."/>
            <person name="Mardis E.R."/>
            <person name="Wilson R.K."/>
        </authorList>
    </citation>
    <scope>NUCLEOTIDE SEQUENCE [LARGE SCALE GENOMIC DNA]</scope>
    <source>
        <strain evidence="1 2">DSM 13479</strain>
    </source>
</reference>